<accession>A0A0H2V9A5</accession>
<keyword evidence="1" id="KW-0472">Membrane</keyword>
<dbReference type="AlphaFoldDB" id="A0A0H2V9A5"/>
<dbReference type="EMBL" id="AE014075">
    <property type="protein sequence ID" value="AAN80185.1"/>
    <property type="molecule type" value="Genomic_DNA"/>
</dbReference>
<sequence length="81" mass="7565">MLVAAVAVLDVGRAGAVFSNGDAGRDSTGLTSRFGCSTFFTGFGFGLGFGFGFSMTTGASFGGSGIGSGSGSGSTTGSGGG</sequence>
<proteinExistence type="predicted"/>
<keyword evidence="1" id="KW-0812">Transmembrane</keyword>
<evidence type="ECO:0000256" key="1">
    <source>
        <dbReference type="SAM" id="Phobius"/>
    </source>
</evidence>
<keyword evidence="1" id="KW-1133">Transmembrane helix</keyword>
<reference evidence="2 3" key="1">
    <citation type="journal article" date="2002" name="Proc. Natl. Acad. Sci. U.S.A.">
        <title>Extensive mosaic structure revealed by the complete genome sequence of uropathogenic Escherichia coli.</title>
        <authorList>
            <person name="Welch R.A."/>
            <person name="Burland V."/>
            <person name="Plunkett G.III."/>
            <person name="Redford P."/>
            <person name="Roesch P."/>
            <person name="Rasko D."/>
            <person name="Buckles E.L."/>
            <person name="Liou S.R."/>
            <person name="Boutin A."/>
            <person name="Hackett J."/>
            <person name="Stroud D."/>
            <person name="Mayhew G.F."/>
            <person name="Rose D.J."/>
            <person name="Zhou S."/>
            <person name="Schwartz D.C."/>
            <person name="Perna N.T."/>
            <person name="Mobley H.L."/>
            <person name="Donnenberg M.S."/>
            <person name="Blattner F.R."/>
        </authorList>
    </citation>
    <scope>NUCLEOTIDE SEQUENCE [LARGE SCALE GENOMIC DNA]</scope>
    <source>
        <strain evidence="3">CFT073 / ATCC 700928 / UPEC</strain>
    </source>
</reference>
<organism evidence="2 3">
    <name type="scientific">Escherichia coli O6:H1 (strain CFT073 / ATCC 700928 / UPEC)</name>
    <dbReference type="NCBI Taxonomy" id="199310"/>
    <lineage>
        <taxon>Bacteria</taxon>
        <taxon>Pseudomonadati</taxon>
        <taxon>Pseudomonadota</taxon>
        <taxon>Gammaproteobacteria</taxon>
        <taxon>Enterobacterales</taxon>
        <taxon>Enterobacteriaceae</taxon>
        <taxon>Escherichia</taxon>
    </lineage>
</organism>
<protein>
    <submittedName>
        <fullName evidence="2">Uncharacterized protein</fullName>
    </submittedName>
</protein>
<dbReference type="Proteomes" id="UP000001410">
    <property type="component" value="Chromosome"/>
</dbReference>
<evidence type="ECO:0000313" key="3">
    <source>
        <dbReference type="Proteomes" id="UP000001410"/>
    </source>
</evidence>
<dbReference type="HOGENOM" id="CLU_2568393_0_0_6"/>
<name>A0A0H2V9A5_ECOL6</name>
<feature type="transmembrane region" description="Helical" evidence="1">
    <location>
        <begin position="30"/>
        <end position="53"/>
    </location>
</feature>
<keyword evidence="3" id="KW-1185">Reference proteome</keyword>
<gene>
    <name evidence="2" type="ordered locus">c1718</name>
</gene>
<evidence type="ECO:0000313" key="2">
    <source>
        <dbReference type="EMBL" id="AAN80185.1"/>
    </source>
</evidence>
<dbReference type="KEGG" id="ecc:c1718"/>